<dbReference type="Proteomes" id="UP000002358">
    <property type="component" value="Unassembled WGS sequence"/>
</dbReference>
<accession>A0A7M7R5C2</accession>
<keyword evidence="2" id="KW-1185">Reference proteome</keyword>
<dbReference type="GeneID" id="116738663"/>
<dbReference type="RefSeq" id="XP_032457743.1">
    <property type="nucleotide sequence ID" value="XM_032601852.1"/>
</dbReference>
<dbReference type="KEGG" id="nvi:116738663"/>
<dbReference type="AlphaFoldDB" id="A0A7M7R5C2"/>
<organism evidence="1 2">
    <name type="scientific">Nasonia vitripennis</name>
    <name type="common">Parasitic wasp</name>
    <dbReference type="NCBI Taxonomy" id="7425"/>
    <lineage>
        <taxon>Eukaryota</taxon>
        <taxon>Metazoa</taxon>
        <taxon>Ecdysozoa</taxon>
        <taxon>Arthropoda</taxon>
        <taxon>Hexapoda</taxon>
        <taxon>Insecta</taxon>
        <taxon>Pterygota</taxon>
        <taxon>Neoptera</taxon>
        <taxon>Endopterygota</taxon>
        <taxon>Hymenoptera</taxon>
        <taxon>Apocrita</taxon>
        <taxon>Proctotrupomorpha</taxon>
        <taxon>Chalcidoidea</taxon>
        <taxon>Pteromalidae</taxon>
        <taxon>Pteromalinae</taxon>
        <taxon>Nasonia</taxon>
    </lineage>
</organism>
<dbReference type="OrthoDB" id="8193468at2759"/>
<dbReference type="EnsemblMetazoa" id="XM_032601852">
    <property type="protein sequence ID" value="XP_032457743"/>
    <property type="gene ID" value="LOC116738663"/>
</dbReference>
<proteinExistence type="predicted"/>
<evidence type="ECO:0000313" key="2">
    <source>
        <dbReference type="Proteomes" id="UP000002358"/>
    </source>
</evidence>
<dbReference type="InParanoid" id="A0A7M7R5C2"/>
<name>A0A7M7R5C2_NASVI</name>
<reference evidence="1" key="1">
    <citation type="submission" date="2021-01" db="UniProtKB">
        <authorList>
            <consortium name="EnsemblMetazoa"/>
        </authorList>
    </citation>
    <scope>IDENTIFICATION</scope>
</reference>
<evidence type="ECO:0000313" key="1">
    <source>
        <dbReference type="EnsemblMetazoa" id="XP_032457743"/>
    </source>
</evidence>
<sequence>MTELVHVHNDNLYPPRESLQALARAIVTEFPILKNPRSPIGYIDDDFESIFAGKGGNLITIFLSHYVPRIINFAKACKQDLIKKYEDIIDDSLRALLILADFLSVSNAVIKQRLSKKKKEKSANNINIK</sequence>
<protein>
    <submittedName>
        <fullName evidence="1">Uncharacterized protein</fullName>
    </submittedName>
</protein>